<proteinExistence type="predicted"/>
<dbReference type="AlphaFoldDB" id="A0A7R8ZUQ8"/>
<sequence length="854" mass="97427">MAAQVVSLRAALADWEALYKSSVVVLRDVVHFSKSRSSSSVRLADITDNWCPLLSRYCTLTKRMRELSVSMANGSFLGKSDGPFLRWQIQELWRLCVASYNSCILNLERTVSHFIAIIEQEFASGGVNFGFLAMVLQTLSESMNGLQGISQKFGSVNYVRDRASESTQFSLCVDWDSPVKRRQFLQHNNAPMIMHSLKNHSISRILNGVAHRRIGLVVEALGSVISTENKQSSSVRSKAMEDITLKFDGARLLSVMEKEATRLDAFLQSLNKEDFFKIPVTKKRIQKNGEVAVNEPIHSVVWRRYISLILTESCYHALEIMLWLGGTRAFYCPVAHLSIAEMMKCPRILEGLPRLVGKHQTAVSSQFKEASELGTETFLHSIKSLVSIFEFNLHLVEMDAFLVVAHSFHVMGKCTLIVNSTEPPDIFLHFQALFRSVTQGVALASKSEDVQLILLMVDYMICSLELLEKCLERNLFDSLANWEIQVYLDLSQIQLVSLLEMVRPTKFAPATKAVDPQQKQDSFLKQQQTEHLKFRISQFNAAITRLELMQHWSKVNFINEFESFCLRNYRDILPKGRYTTNLEPRNVHIASDYVESLLAIILGPMVEILSVFPAHVQLSLGPPIVQKAIRAWLDSLQSNKVKFSLLAAHQLQTDVHFVRTWLQRQAGLTAESKTEILNDDIFRESLGVSYLLMRQHDWLMGHRNQVSPSGLETDVVLSDIPAEMYVIGQEKWLALRESGISCFYLDARLPYLDDRRPYLDDRRPHLDALRLDLDARRPYLDDRRPCLNDRSPDLDARRPYLDDRRPYLDDRRPYLDDRRTFGISPSLLVTSPSFMHVCVSCPIFAVLCSPNVSN</sequence>
<dbReference type="PANTHER" id="PTHR21436">
    <property type="entry name" value="COILED-COIL DOMAIN-CONTAINING PROTEIN 142"/>
    <property type="match status" value="1"/>
</dbReference>
<dbReference type="InterPro" id="IPR026700">
    <property type="entry name" value="CCDC142"/>
</dbReference>
<reference evidence="2" key="1">
    <citation type="submission" date="2020-11" db="EMBL/GenBank/DDBJ databases">
        <authorList>
            <person name="Tran Van P."/>
        </authorList>
    </citation>
    <scope>NUCLEOTIDE SEQUENCE</scope>
</reference>
<evidence type="ECO:0000313" key="2">
    <source>
        <dbReference type="EMBL" id="CAD7235191.1"/>
    </source>
</evidence>
<accession>A0A7R8ZUQ8</accession>
<protein>
    <recommendedName>
        <fullName evidence="1">Coiled-coil protein 142 C-terminal domain-containing protein</fullName>
    </recommendedName>
</protein>
<dbReference type="Pfam" id="PF14923">
    <property type="entry name" value="CCDC142"/>
    <property type="match status" value="1"/>
</dbReference>
<dbReference type="PANTHER" id="PTHR21436:SF2">
    <property type="entry name" value="COILED-COIL DOMAIN-CONTAINING PROTEIN 142"/>
    <property type="match status" value="1"/>
</dbReference>
<dbReference type="EMBL" id="OB671646">
    <property type="protein sequence ID" value="CAD7235191.1"/>
    <property type="molecule type" value="Genomic_DNA"/>
</dbReference>
<feature type="domain" description="Coiled-coil protein 142 C-terminal" evidence="1">
    <location>
        <begin position="430"/>
        <end position="695"/>
    </location>
</feature>
<dbReference type="InterPro" id="IPR055350">
    <property type="entry name" value="CCDC142_C"/>
</dbReference>
<name>A0A7R8ZUQ8_9CRUS</name>
<dbReference type="OrthoDB" id="6579237at2759"/>
<gene>
    <name evidence="2" type="ORF">CTOB1V02_LOCUS13007</name>
</gene>
<evidence type="ECO:0000259" key="1">
    <source>
        <dbReference type="Pfam" id="PF14923"/>
    </source>
</evidence>
<organism evidence="2">
    <name type="scientific">Cyprideis torosa</name>
    <dbReference type="NCBI Taxonomy" id="163714"/>
    <lineage>
        <taxon>Eukaryota</taxon>
        <taxon>Metazoa</taxon>
        <taxon>Ecdysozoa</taxon>
        <taxon>Arthropoda</taxon>
        <taxon>Crustacea</taxon>
        <taxon>Oligostraca</taxon>
        <taxon>Ostracoda</taxon>
        <taxon>Podocopa</taxon>
        <taxon>Podocopida</taxon>
        <taxon>Cytherocopina</taxon>
        <taxon>Cytheroidea</taxon>
        <taxon>Cytherideidae</taxon>
        <taxon>Cyprideis</taxon>
    </lineage>
</organism>